<evidence type="ECO:0000313" key="3">
    <source>
        <dbReference type="EMBL" id="CAK0797544.1"/>
    </source>
</evidence>
<comment type="caution">
    <text evidence="3">The sequence shown here is derived from an EMBL/GenBank/DDBJ whole genome shotgun (WGS) entry which is preliminary data.</text>
</comment>
<feature type="compositionally biased region" description="Basic residues" evidence="1">
    <location>
        <begin position="701"/>
        <end position="732"/>
    </location>
</feature>
<dbReference type="Gene3D" id="3.30.420.10">
    <property type="entry name" value="Ribonuclease H-like superfamily/Ribonuclease H"/>
    <property type="match status" value="1"/>
</dbReference>
<accession>A0ABN9Q3H1</accession>
<dbReference type="InterPro" id="IPR001584">
    <property type="entry name" value="Integrase_cat-core"/>
</dbReference>
<gene>
    <name evidence="3" type="ORF">PCOR1329_LOCUS6589</name>
</gene>
<feature type="domain" description="Integrase catalytic" evidence="2">
    <location>
        <begin position="1501"/>
        <end position="1681"/>
    </location>
</feature>
<feature type="compositionally biased region" description="Basic and acidic residues" evidence="1">
    <location>
        <begin position="667"/>
        <end position="694"/>
    </location>
</feature>
<feature type="region of interest" description="Disordered" evidence="1">
    <location>
        <begin position="625"/>
        <end position="735"/>
    </location>
</feature>
<name>A0ABN9Q3H1_9DINO</name>
<keyword evidence="4" id="KW-1185">Reference proteome</keyword>
<dbReference type="InterPro" id="IPR036397">
    <property type="entry name" value="RNaseH_sf"/>
</dbReference>
<feature type="region of interest" description="Disordered" evidence="1">
    <location>
        <begin position="1024"/>
        <end position="1052"/>
    </location>
</feature>
<feature type="region of interest" description="Disordered" evidence="1">
    <location>
        <begin position="2078"/>
        <end position="2152"/>
    </location>
</feature>
<dbReference type="EMBL" id="CAUYUJ010001769">
    <property type="protein sequence ID" value="CAK0797544.1"/>
    <property type="molecule type" value="Genomic_DNA"/>
</dbReference>
<dbReference type="PROSITE" id="PS50994">
    <property type="entry name" value="INTEGRASE"/>
    <property type="match status" value="1"/>
</dbReference>
<evidence type="ECO:0000313" key="4">
    <source>
        <dbReference type="Proteomes" id="UP001189429"/>
    </source>
</evidence>
<dbReference type="InterPro" id="IPR012337">
    <property type="entry name" value="RNaseH-like_sf"/>
</dbReference>
<feature type="compositionally biased region" description="Pro residues" evidence="1">
    <location>
        <begin position="2085"/>
        <end position="2095"/>
    </location>
</feature>
<sequence length="2690" mass="301146">MKRALPLGELPTSACFDLSSIYTGYLVSSESCQCPATSIPRGFSEGSESVERPGGVVRLSATRAPGVRTHAEMSAGRSADSPSTGSTLSAAAAAAGGATSSAKADASGAASPPAAAAPAAAASAEGAAPPAVGAAAAAAPAGSAAAIGSRADRRLDEDGGLAHTEPHPTCEVRAAEGAEPALELAVTPPGALLGCIVAAGLLRLVGPPLSVVPLRAPRGAHLAVRGGGAAVAAGGGCVVAVHHEGVRPGEGDSGGARASGTAAGDRWPVRRHPEPDVFGHDVNVLGPHFLDNTWWGHVLSVPWAAYVCGYVVPLEEAYPACLAALRKGATRAPAAGAASHGDIPGQAAAAIYFVDSATDKVSSATDKVSSATDKVSNTTDKVSGILIEDIFQYPIIDGSRLGGNASLSKWKTILDESYITPGKVYGYPITHTRSSLRQPIDVHPVKFKTVYSQFIVKFKIVYRHLIVKFKIVYRHHIVKFKIVYRHHIVKFKIVYNYLIEKFKIVYGLSLFTRWLEGEYGLHDQDTVGLNINAVGRSYLLLQGCDLSIKKVDDIKLKIDGDLRRYNDIKAIMTRLAKQSLAQNNPEQYEGFWVDSDEEEYWDYYGYYDDYGQWQYYEDDEWWDEEEQYDEQYPPPRTSAADDEAYKGSGKGKKGNPGNCSKCGSRWHRSEDCPAGGKKDTKKGDDNKGNGKSKSDSTNGKGKYRGGKSRGRGKGRGKGYRGRGKGKGKKSKGHYGDDYDEEYYDDDWDWSTTYGSWYATRTKTQNKDALWTFNNRTEAHHGSSWSSLQTVPSYSLDDPESPDMGQGLDFLVREVQNLCYEDQASQQNNHNVHEVNTSYHSIKGTKRFGLLYDPGASSGIIGTDTAREYQQEILGGAEIESRPTRAQFTGIDGKPTPGIGKAILPLRIPAMKDATFTGDMIGGMGSWCPALMPLPTSIRYRAIMFSAMFDNGDGILVIFPDNRRLGNRATPVYIRLLLTDSRHYIIPTDNQHIREEVDQQYLHGVLLEHLQIFWDFKPSRSGGRSAEFQVDTAPADTSTGAKSSAFSGMSRDATNPEILKQLDHLSKSIESIKDHIGQPAAHNTHHFLSTKTAFAGHSCGDDKRTQDHQYPTRKTTITRTQNFWKVWGIFKGSGFTGDMIPDGLNPAQQERMQKNYQGIPEKFYTKTKLTVITPRNADSFLKHLQDHKITSVDMQEHFSGSSTLSFWAWKCEFSALFPTDMRYGWNLGLKEHQDIITRFQKAIRIQVKLYTPECTPWSQASQTADPERKAANRSADLPALQWVSDECKNANLDGTDYVIENPAKSAIWEESPLKELQSDERMYNNTCDQCQHGAQDSEGIPIQKRTKFMASFRMRRTAIQCQCVRPHAWLVGGAQTSKAKIFPEKLCKNILKDIGKRIEMTLKAPLDLLFWTCESISSESPKKEIVIKPNFDLQRFKHQLEEAASDQARLALLLGFHLKFWHATPDEMARLLAALGVEPNIIKLCPQVVKDLCEGCRKYAMPLHRPALRAHITTKFNERVQGDLFFLWDMIWLILVDEHIRYKVIGVMKDKTAPEYLRCMGECWIRFFGPMETFVSDQEGALTSDLVGTTLDRYAIKREFAGTDPNKEEKSTTGLVESHIRMTKSIALKNEVAAKREGLNISKETLMYEAAMSQNLLLNFGGSTPANALLGYTPRDFYDENSATTMAHKGALEISPDTFESNVRMRLLSKQNVLKTIVEERLAIANKSRPQKLDIERIKVGDKVDLYRTPSKKDQEGWRGPCDLLHLKSTGAIVVWNGYPYIVPLRHIRIHQRLTAWTNSYERQHTASPPSMYLVTDYTDMLDIVEGTVPFKPQIVGMLIGADGKMRASSSMGETPPKVWSLAQQCAEDEWGIKIDGIVFGRCVRRLYAVTGTTFGRQVIWDCTRRDQYVTTDINPSRQVLDIINAIPNMSDVNACSILFYSFSSMTEDEETKKYVIPDFSDISAIDPDDESMLDLPLQWPLSPDQDSEDNHRHLDRLRHQQWQYSILDMDILKQQKYILDLDLLHHQLLQQLESDSDPGTINYHFQQDCHTAEDHLRDHHLLLNERDTAWPDGDVSIIEADSNIPPRPPFPPPAPQRVTLRDDNSWKRDRQALDESQQSIEVDDKSMISDEQFVPESGSGAPPPPPAPPATMEGFTAFGDQQLSIHHVQDRHLVSAYMDSDELDEYQTIMTSMAQEVSDNLQCMSDNELTWTAEEAHWTIPGPFKESRTFYFDLNTGNAIFAQNDDILTEEDIVKYWPLVEAADRLESRSFIDNLCFKAVHHNNMDSSNVIDAVWVRRWKKDGNIMMAWTVHVDDIIVLAKQAWLLWGLNSMEKRFGKIKRHELPFTHMGMSYEVLGERHLFIHQHVFTEGLKNIEIPFKLKDKLDHECDAKLTHDLRSVLCSLLWLCQTREDIYCDVVQLQQIVRKSNIGHLKQANLIVDRAKRNMKMAGLHFAPLSYPVRLVSVGDAGHGNTKTSYPQEGSAVFLMEDHMYQVRIDKKDLVDPSDNHLLGGSTHPLMISSGKSKRISHSTCNAETNAGYKVNQAAQFIALRMSEIIMCSETQHKAKDMMEIFDRSLYQVRIDHCTDCMDFWQLCCGVKGVPSDKSSRLAVLSMREERLSGRIRNFIHLPTEVVIVDGLTKTGTFKLLMEHLTTGRWYVRPPKGKYITIRRIIHQQDSYSEQDLLDLNE</sequence>
<feature type="compositionally biased region" description="Basic and acidic residues" evidence="1">
    <location>
        <begin position="2099"/>
        <end position="2113"/>
    </location>
</feature>
<feature type="region of interest" description="Disordered" evidence="1">
    <location>
        <begin position="779"/>
        <end position="800"/>
    </location>
</feature>
<feature type="region of interest" description="Disordered" evidence="1">
    <location>
        <begin position="40"/>
        <end position="87"/>
    </location>
</feature>
<dbReference type="Proteomes" id="UP001189429">
    <property type="component" value="Unassembled WGS sequence"/>
</dbReference>
<feature type="region of interest" description="Disordered" evidence="1">
    <location>
        <begin position="248"/>
        <end position="270"/>
    </location>
</feature>
<evidence type="ECO:0000256" key="1">
    <source>
        <dbReference type="SAM" id="MobiDB-lite"/>
    </source>
</evidence>
<organism evidence="3 4">
    <name type="scientific">Prorocentrum cordatum</name>
    <dbReference type="NCBI Taxonomy" id="2364126"/>
    <lineage>
        <taxon>Eukaryota</taxon>
        <taxon>Sar</taxon>
        <taxon>Alveolata</taxon>
        <taxon>Dinophyceae</taxon>
        <taxon>Prorocentrales</taxon>
        <taxon>Prorocentraceae</taxon>
        <taxon>Prorocentrum</taxon>
    </lineage>
</organism>
<proteinExistence type="predicted"/>
<feature type="compositionally biased region" description="Polar residues" evidence="1">
    <location>
        <begin position="782"/>
        <end position="792"/>
    </location>
</feature>
<evidence type="ECO:0000259" key="2">
    <source>
        <dbReference type="PROSITE" id="PS50994"/>
    </source>
</evidence>
<feature type="compositionally biased region" description="Low complexity" evidence="1">
    <location>
        <begin position="255"/>
        <end position="266"/>
    </location>
</feature>
<feature type="compositionally biased region" description="Polar residues" evidence="1">
    <location>
        <begin position="1034"/>
        <end position="1046"/>
    </location>
</feature>
<dbReference type="SUPFAM" id="SSF53098">
    <property type="entry name" value="Ribonuclease H-like"/>
    <property type="match status" value="1"/>
</dbReference>
<protein>
    <recommendedName>
        <fullName evidence="2">Integrase catalytic domain-containing protein</fullName>
    </recommendedName>
</protein>
<feature type="region of interest" description="Disordered" evidence="1">
    <location>
        <begin position="148"/>
        <end position="168"/>
    </location>
</feature>
<reference evidence="3" key="1">
    <citation type="submission" date="2023-10" db="EMBL/GenBank/DDBJ databases">
        <authorList>
            <person name="Chen Y."/>
            <person name="Shah S."/>
            <person name="Dougan E. K."/>
            <person name="Thang M."/>
            <person name="Chan C."/>
        </authorList>
    </citation>
    <scope>NUCLEOTIDE SEQUENCE [LARGE SCALE GENOMIC DNA]</scope>
</reference>